<dbReference type="EMBL" id="JALJOR010000008">
    <property type="protein sequence ID" value="KAK9812649.1"/>
    <property type="molecule type" value="Genomic_DNA"/>
</dbReference>
<dbReference type="AlphaFoldDB" id="A0AAW1PSR2"/>
<dbReference type="Pfam" id="PF20670">
    <property type="entry name" value="DUF6816"/>
    <property type="match status" value="1"/>
</dbReference>
<keyword evidence="3" id="KW-1185">Reference proteome</keyword>
<organism evidence="2 3">
    <name type="scientific">[Myrmecia] bisecta</name>
    <dbReference type="NCBI Taxonomy" id="41462"/>
    <lineage>
        <taxon>Eukaryota</taxon>
        <taxon>Viridiplantae</taxon>
        <taxon>Chlorophyta</taxon>
        <taxon>core chlorophytes</taxon>
        <taxon>Trebouxiophyceae</taxon>
        <taxon>Trebouxiales</taxon>
        <taxon>Trebouxiaceae</taxon>
        <taxon>Myrmecia</taxon>
    </lineage>
</organism>
<gene>
    <name evidence="2" type="ORF">WJX72_001250</name>
</gene>
<feature type="domain" description="DUF6816" evidence="1">
    <location>
        <begin position="96"/>
        <end position="333"/>
    </location>
</feature>
<evidence type="ECO:0000313" key="2">
    <source>
        <dbReference type="EMBL" id="KAK9812649.1"/>
    </source>
</evidence>
<proteinExistence type="predicted"/>
<name>A0AAW1PSR2_9CHLO</name>
<evidence type="ECO:0000313" key="3">
    <source>
        <dbReference type="Proteomes" id="UP001489004"/>
    </source>
</evidence>
<sequence>MFKQAAGQLLHGVRQQARDLDKGVQKVVEIIFPGPLGTSAGAWNAKLRDQAAADVQRALANWKRQEAAKRRKQGQLAARLADQATVRMPLPAAPWSPKQLYYPKWMFGEWDVRATFVNFQTPLGRKYVPESALQAAESQVSAGGVGSSVTYKQRYFSTLPDTFANNLKVNLGILPNDAVIPDRAFNTKSNTDAFLGYDAVDTVQYDPRTAPGKESVTFKRSGRTGKALPPRRVELFINHLQSEDELAEADASGRLLGADQFLTSEFYRQVLLGVQQVDVTDYEIITCFTREADGHVTGRQRSAVYLQPQDQLYFNALGRAVALYDYDLDMRRAPAPADAVGATACVQTPKDFVQCL</sequence>
<dbReference type="Proteomes" id="UP001489004">
    <property type="component" value="Unassembled WGS sequence"/>
</dbReference>
<protein>
    <recommendedName>
        <fullName evidence="1">DUF6816 domain-containing protein</fullName>
    </recommendedName>
</protein>
<evidence type="ECO:0000259" key="1">
    <source>
        <dbReference type="Pfam" id="PF20670"/>
    </source>
</evidence>
<dbReference type="InterPro" id="IPR049213">
    <property type="entry name" value="DUF6816"/>
</dbReference>
<comment type="caution">
    <text evidence="2">The sequence shown here is derived from an EMBL/GenBank/DDBJ whole genome shotgun (WGS) entry which is preliminary data.</text>
</comment>
<accession>A0AAW1PSR2</accession>
<reference evidence="2 3" key="1">
    <citation type="journal article" date="2024" name="Nat. Commun.">
        <title>Phylogenomics reveals the evolutionary origins of lichenization in chlorophyte algae.</title>
        <authorList>
            <person name="Puginier C."/>
            <person name="Libourel C."/>
            <person name="Otte J."/>
            <person name="Skaloud P."/>
            <person name="Haon M."/>
            <person name="Grisel S."/>
            <person name="Petersen M."/>
            <person name="Berrin J.G."/>
            <person name="Delaux P.M."/>
            <person name="Dal Grande F."/>
            <person name="Keller J."/>
        </authorList>
    </citation>
    <scope>NUCLEOTIDE SEQUENCE [LARGE SCALE GENOMIC DNA]</scope>
    <source>
        <strain evidence="2 3">SAG 2043</strain>
    </source>
</reference>